<keyword evidence="1" id="KW-0472">Membrane</keyword>
<feature type="transmembrane region" description="Helical" evidence="1">
    <location>
        <begin position="12"/>
        <end position="34"/>
    </location>
</feature>
<sequence length="106" mass="12321">MSQWIRKRAPSLGWGLMFVLPIIFLFVNTFVELAKREMVRMDRRLLIQAATLRTPWLTEWMKGITELGQGFWQPAWFCCSKNASYREFCSIGGQHRAEAPLCPLPS</sequence>
<keyword evidence="1" id="KW-0812">Transmembrane</keyword>
<gene>
    <name evidence="2" type="ORF">SAMN04488112_12539</name>
</gene>
<evidence type="ECO:0000313" key="2">
    <source>
        <dbReference type="EMBL" id="SDC98541.1"/>
    </source>
</evidence>
<name>A0A1G6R200_9BACL</name>
<proteinExistence type="predicted"/>
<dbReference type="RefSeq" id="WP_091572937.1">
    <property type="nucleotide sequence ID" value="NZ_FMZA01000025.1"/>
</dbReference>
<accession>A0A1G6R200</accession>
<keyword evidence="1" id="KW-1133">Transmembrane helix</keyword>
<reference evidence="2 3" key="1">
    <citation type="submission" date="2016-10" db="EMBL/GenBank/DDBJ databases">
        <authorList>
            <person name="de Groot N.N."/>
        </authorList>
    </citation>
    <scope>NUCLEOTIDE SEQUENCE [LARGE SCALE GENOMIC DNA]</scope>
    <source>
        <strain evidence="2 3">DSM 45514</strain>
    </source>
</reference>
<dbReference type="STRING" id="1236220.SAMN04488112_12539"/>
<organism evidence="2 3">
    <name type="scientific">Melghirimyces thermohalophilus</name>
    <dbReference type="NCBI Taxonomy" id="1236220"/>
    <lineage>
        <taxon>Bacteria</taxon>
        <taxon>Bacillati</taxon>
        <taxon>Bacillota</taxon>
        <taxon>Bacilli</taxon>
        <taxon>Bacillales</taxon>
        <taxon>Thermoactinomycetaceae</taxon>
        <taxon>Melghirimyces</taxon>
    </lineage>
</organism>
<keyword evidence="3" id="KW-1185">Reference proteome</keyword>
<dbReference type="Proteomes" id="UP000199387">
    <property type="component" value="Unassembled WGS sequence"/>
</dbReference>
<evidence type="ECO:0000256" key="1">
    <source>
        <dbReference type="SAM" id="Phobius"/>
    </source>
</evidence>
<dbReference type="EMBL" id="FMZA01000025">
    <property type="protein sequence ID" value="SDC98541.1"/>
    <property type="molecule type" value="Genomic_DNA"/>
</dbReference>
<protein>
    <submittedName>
        <fullName evidence="2">Uncharacterized protein</fullName>
    </submittedName>
</protein>
<dbReference type="AlphaFoldDB" id="A0A1G6R200"/>
<evidence type="ECO:0000313" key="3">
    <source>
        <dbReference type="Proteomes" id="UP000199387"/>
    </source>
</evidence>